<dbReference type="PROSITE" id="PS00455">
    <property type="entry name" value="AMP_BINDING"/>
    <property type="match status" value="1"/>
</dbReference>
<evidence type="ECO:0000256" key="1">
    <source>
        <dbReference type="ARBA" id="ARBA00022741"/>
    </source>
</evidence>
<dbReference type="SUPFAM" id="SSF56801">
    <property type="entry name" value="Acetyl-CoA synthetase-like"/>
    <property type="match status" value="1"/>
</dbReference>
<dbReference type="PANTHER" id="PTHR43272">
    <property type="entry name" value="LONG-CHAIN-FATTY-ACID--COA LIGASE"/>
    <property type="match status" value="1"/>
</dbReference>
<accession>A0A1Z4VRI4</accession>
<dbReference type="Proteomes" id="UP000218765">
    <property type="component" value="Chromosome"/>
</dbReference>
<keyword evidence="2" id="KW-0067">ATP-binding</keyword>
<dbReference type="EMBL" id="AP018052">
    <property type="protein sequence ID" value="BAZ94239.1"/>
    <property type="molecule type" value="Genomic_DNA"/>
</dbReference>
<dbReference type="Pfam" id="PF23562">
    <property type="entry name" value="AMP-binding_C_3"/>
    <property type="match status" value="1"/>
</dbReference>
<dbReference type="InterPro" id="IPR020845">
    <property type="entry name" value="AMP-binding_CS"/>
</dbReference>
<evidence type="ECO:0000256" key="2">
    <source>
        <dbReference type="ARBA" id="ARBA00022840"/>
    </source>
</evidence>
<sequence length="608" mass="67549">MTQMKERDVITPEEAGTLAGLFRERVRRSGDAEAYRYHNPDSGSWESLSWNQMALRIARWQAALRREDLEAGDRVALMLRNAPEWVQFDIAASGLGLVMVPLYTQDRAENIAYILQNAGVKLLLIGDDEHWDLLKPVRGELGFLLRILSVRRCRDPGHEPRLRCLEDWLGPETDADPAEAVQVAPLDPDTLATIVYTSGTTGRPKGVMLSHVNILWNAHASQRMAAVYPDDLFLSFLPLSHTFERTVGYYLSMMCGAAVAYNRSIPELAEDLLAIRPTVLISVPRIFERVYNRIQAQLEEKSPVARALFNSAVTVGWRRFEYRQGRTGWSPALLAWPLLDALVARKVMQKLGGRMRLAISGGAALPPRVSRLFVGLGLNLLQGYGLTETSPVLCASTLEDNVPDSAGLPLPDVEVRLGAGDELLVRSPGVMLGYWDNPEATAAMIDDDGWLHTGDKVRMDARDRVWITGRCKEIIVLSNGEKVPPGDMEMAISMDPLFDQVMVLGDGHPFLTALIVVNPDQAQLELKRLNVDPDTPGVLNTEPFKSLAEARVREQIKTFPGYAQIHGITCYREAWTIESGLLTPTLKLRRDKVAAEAAGDIDRMYAGH</sequence>
<keyword evidence="5" id="KW-1185">Reference proteome</keyword>
<dbReference type="Gene3D" id="3.40.50.12780">
    <property type="entry name" value="N-terminal domain of ligase-like"/>
    <property type="match status" value="1"/>
</dbReference>
<dbReference type="PANTHER" id="PTHR43272:SF33">
    <property type="entry name" value="AMP-BINDING DOMAIN-CONTAINING PROTEIN-RELATED"/>
    <property type="match status" value="1"/>
</dbReference>
<dbReference type="AlphaFoldDB" id="A0A1Z4VRI4"/>
<evidence type="ECO:0000313" key="4">
    <source>
        <dbReference type="EMBL" id="BAZ94239.1"/>
    </source>
</evidence>
<dbReference type="GO" id="GO:0005524">
    <property type="term" value="F:ATP binding"/>
    <property type="evidence" value="ECO:0007669"/>
    <property type="project" value="UniProtKB-KW"/>
</dbReference>
<keyword evidence="1" id="KW-0547">Nucleotide-binding</keyword>
<dbReference type="KEGG" id="ttc:FOKN1_1853"/>
<reference evidence="4 5" key="1">
    <citation type="submission" date="2017-05" db="EMBL/GenBank/DDBJ databases">
        <title>Thiocyanate degradation by Thiohalobacter thiocyanaticus FOKN1.</title>
        <authorList>
            <person name="Oshiki M."/>
            <person name="Fukushima T."/>
            <person name="Kawano S."/>
            <person name="Nakagawa J."/>
        </authorList>
    </citation>
    <scope>NUCLEOTIDE SEQUENCE [LARGE SCALE GENOMIC DNA]</scope>
    <source>
        <strain evidence="4 5">FOKN1</strain>
    </source>
</reference>
<evidence type="ECO:0000313" key="5">
    <source>
        <dbReference type="Proteomes" id="UP000218765"/>
    </source>
</evidence>
<proteinExistence type="predicted"/>
<dbReference type="Pfam" id="PF00501">
    <property type="entry name" value="AMP-binding"/>
    <property type="match status" value="1"/>
</dbReference>
<name>A0A1Z4VRI4_9GAMM</name>
<dbReference type="InterPro" id="IPR000873">
    <property type="entry name" value="AMP-dep_synth/lig_dom"/>
</dbReference>
<evidence type="ECO:0000259" key="3">
    <source>
        <dbReference type="Pfam" id="PF00501"/>
    </source>
</evidence>
<dbReference type="GO" id="GO:0004467">
    <property type="term" value="F:long-chain fatty acid-CoA ligase activity"/>
    <property type="evidence" value="ECO:0007669"/>
    <property type="project" value="TreeGrafter"/>
</dbReference>
<dbReference type="CDD" id="cd05907">
    <property type="entry name" value="VL_LC_FACS_like"/>
    <property type="match status" value="1"/>
</dbReference>
<dbReference type="GO" id="GO:0016020">
    <property type="term" value="C:membrane"/>
    <property type="evidence" value="ECO:0007669"/>
    <property type="project" value="TreeGrafter"/>
</dbReference>
<organism evidence="4 5">
    <name type="scientific">Thiohalobacter thiocyanaticus</name>
    <dbReference type="NCBI Taxonomy" id="585455"/>
    <lineage>
        <taxon>Bacteria</taxon>
        <taxon>Pseudomonadati</taxon>
        <taxon>Pseudomonadota</taxon>
        <taxon>Gammaproteobacteria</taxon>
        <taxon>Thiohalobacterales</taxon>
        <taxon>Thiohalobacteraceae</taxon>
        <taxon>Thiohalobacter</taxon>
    </lineage>
</organism>
<feature type="domain" description="AMP-dependent synthetase/ligase" evidence="3">
    <location>
        <begin position="22"/>
        <end position="435"/>
    </location>
</feature>
<dbReference type="InterPro" id="IPR042099">
    <property type="entry name" value="ANL_N_sf"/>
</dbReference>
<protein>
    <submittedName>
        <fullName evidence="4">Long-chain acyl-CoA synthetases</fullName>
    </submittedName>
</protein>
<gene>
    <name evidence="4" type="ORF">FOKN1_1853</name>
</gene>